<proteinExistence type="predicted"/>
<gene>
    <name evidence="1" type="ORF">CLV84_0275</name>
</gene>
<dbReference type="Proteomes" id="UP000237662">
    <property type="component" value="Unassembled WGS sequence"/>
</dbReference>
<dbReference type="EMBL" id="PTJC01000005">
    <property type="protein sequence ID" value="PPK87335.1"/>
    <property type="molecule type" value="Genomic_DNA"/>
</dbReference>
<protein>
    <submittedName>
        <fullName evidence="1">Uncharacterized protein</fullName>
    </submittedName>
</protein>
<comment type="caution">
    <text evidence="1">The sequence shown here is derived from an EMBL/GenBank/DDBJ whole genome shotgun (WGS) entry which is preliminary data.</text>
</comment>
<sequence length="66" mass="7697">MRNNMKVSCHIKWHGPCSSYRILAIRQKRKTIHSEGRRTQINPGLASATVRGCLRAYQIKVFYCFD</sequence>
<evidence type="ECO:0000313" key="1">
    <source>
        <dbReference type="EMBL" id="PPK87335.1"/>
    </source>
</evidence>
<organism evidence="1 2">
    <name type="scientific">Neolewinella xylanilytica</name>
    <dbReference type="NCBI Taxonomy" id="1514080"/>
    <lineage>
        <taxon>Bacteria</taxon>
        <taxon>Pseudomonadati</taxon>
        <taxon>Bacteroidota</taxon>
        <taxon>Saprospiria</taxon>
        <taxon>Saprospirales</taxon>
        <taxon>Lewinellaceae</taxon>
        <taxon>Neolewinella</taxon>
    </lineage>
</organism>
<evidence type="ECO:0000313" key="2">
    <source>
        <dbReference type="Proteomes" id="UP000237662"/>
    </source>
</evidence>
<reference evidence="1 2" key="1">
    <citation type="submission" date="2018-02" db="EMBL/GenBank/DDBJ databases">
        <title>Genomic Encyclopedia of Archaeal and Bacterial Type Strains, Phase II (KMG-II): from individual species to whole genera.</title>
        <authorList>
            <person name="Goeker M."/>
        </authorList>
    </citation>
    <scope>NUCLEOTIDE SEQUENCE [LARGE SCALE GENOMIC DNA]</scope>
    <source>
        <strain evidence="1 2">DSM 29526</strain>
    </source>
</reference>
<keyword evidence="2" id="KW-1185">Reference proteome</keyword>
<name>A0A2S6I761_9BACT</name>
<accession>A0A2S6I761</accession>
<dbReference type="AlphaFoldDB" id="A0A2S6I761"/>